<evidence type="ECO:0000313" key="2">
    <source>
        <dbReference type="Proteomes" id="UP000623301"/>
    </source>
</evidence>
<keyword evidence="2" id="KW-1185">Reference proteome</keyword>
<comment type="caution">
    <text evidence="1">The sequence shown here is derived from an EMBL/GenBank/DDBJ whole genome shotgun (WGS) entry which is preliminary data.</text>
</comment>
<evidence type="ECO:0000313" key="1">
    <source>
        <dbReference type="EMBL" id="MBJ2176519.1"/>
    </source>
</evidence>
<name>A0ABS0WX04_9FLAO</name>
<dbReference type="Proteomes" id="UP000623301">
    <property type="component" value="Unassembled WGS sequence"/>
</dbReference>
<proteinExistence type="predicted"/>
<organism evidence="1 2">
    <name type="scientific">Aureibaculum flavum</name>
    <dbReference type="NCBI Taxonomy" id="2795986"/>
    <lineage>
        <taxon>Bacteria</taxon>
        <taxon>Pseudomonadati</taxon>
        <taxon>Bacteroidota</taxon>
        <taxon>Flavobacteriia</taxon>
        <taxon>Flavobacteriales</taxon>
        <taxon>Flavobacteriaceae</taxon>
        <taxon>Aureibaculum</taxon>
    </lineage>
</organism>
<dbReference type="EMBL" id="JAEHFJ010000017">
    <property type="protein sequence ID" value="MBJ2176519.1"/>
    <property type="molecule type" value="Genomic_DNA"/>
</dbReference>
<dbReference type="RefSeq" id="WP_198843105.1">
    <property type="nucleotide sequence ID" value="NZ_JAEHFJ010000017.1"/>
</dbReference>
<sequence length="177" mass="21844">MSIEDRIKYWKDSPEGSMYKRIADEYLMDFDSFLSKYYSDSNYNSWSRWETWFQFIDYAFDKENHTKYKSKTGYYRVDYDYRKYKETLDQLSIDKDLPDDLKKVIAFLINDGFYKKYEIEIDDWIKMRNFDNPKRELHDKDLSISELLKIENGLNYIKEKLIYLKWWDITRGDPQGF</sequence>
<reference evidence="1 2" key="1">
    <citation type="submission" date="2020-12" db="EMBL/GenBank/DDBJ databases">
        <title>Aureibaculum luteum sp. nov. and Aureibaculum flavum sp. nov., novel members of the family Flavobacteriaceae isolated from Antarctic intertidal sediments.</title>
        <authorList>
            <person name="He X."/>
            <person name="Zhang X."/>
        </authorList>
    </citation>
    <scope>NUCLEOTIDE SEQUENCE [LARGE SCALE GENOMIC DNA]</scope>
    <source>
        <strain evidence="1 2">A20</strain>
    </source>
</reference>
<accession>A0ABS0WX04</accession>
<protein>
    <submittedName>
        <fullName evidence="1">Uncharacterized protein</fullName>
    </submittedName>
</protein>
<gene>
    <name evidence="1" type="ORF">JBL43_19885</name>
</gene>